<dbReference type="EC" id="2.1.1.176" evidence="4"/>
<protein>
    <recommendedName>
        <fullName evidence="4">16S rRNA (cytosine(967)-C(5))-methyltransferase</fullName>
        <ecNumber evidence="4">2.1.1.176</ecNumber>
    </recommendedName>
    <alternativeName>
        <fullName evidence="11">16S rRNA m5C967 methyltransferase</fullName>
    </alternativeName>
    <alternativeName>
        <fullName evidence="12">rRNA (cytosine-C(5)-)-methyltransferase RsmB</fullName>
    </alternativeName>
</protein>
<dbReference type="GO" id="GO:0009383">
    <property type="term" value="F:rRNA (cytosine-C5-)-methyltransferase activity"/>
    <property type="evidence" value="ECO:0007669"/>
    <property type="project" value="TreeGrafter"/>
</dbReference>
<dbReference type="GO" id="GO:0003723">
    <property type="term" value="F:RNA binding"/>
    <property type="evidence" value="ECO:0007669"/>
    <property type="project" value="UniProtKB-KW"/>
</dbReference>
<keyword evidence="9" id="KW-0949">S-adenosyl-L-methionine</keyword>
<dbReference type="InterPro" id="IPR049560">
    <property type="entry name" value="MeTrfase_RsmB-F_NOP2_cat"/>
</dbReference>
<dbReference type="PROSITE" id="PS01153">
    <property type="entry name" value="NOL1_NOP2_SUN"/>
    <property type="match status" value="1"/>
</dbReference>
<evidence type="ECO:0000256" key="6">
    <source>
        <dbReference type="ARBA" id="ARBA00022552"/>
    </source>
</evidence>
<comment type="subcellular location">
    <subcellularLocation>
        <location evidence="2">Cytoplasm</location>
    </subcellularLocation>
</comment>
<evidence type="ECO:0000256" key="2">
    <source>
        <dbReference type="ARBA" id="ARBA00004496"/>
    </source>
</evidence>
<dbReference type="SUPFAM" id="SSF48013">
    <property type="entry name" value="NusB-like"/>
    <property type="match status" value="1"/>
</dbReference>
<dbReference type="PANTHER" id="PTHR22807">
    <property type="entry name" value="NOP2 YEAST -RELATED NOL1/NOP2/FMU SUN DOMAIN-CONTAINING"/>
    <property type="match status" value="1"/>
</dbReference>
<dbReference type="Pfam" id="PF01189">
    <property type="entry name" value="Methyltr_RsmB-F"/>
    <property type="match status" value="1"/>
</dbReference>
<comment type="function">
    <text evidence="1">Specifically methylates the cytosine at position 967 (m5C967) of 16S rRNA.</text>
</comment>
<dbReference type="Gene3D" id="3.30.70.1170">
    <property type="entry name" value="Sun protein, domain 3"/>
    <property type="match status" value="1"/>
</dbReference>
<dbReference type="InterPro" id="IPR029063">
    <property type="entry name" value="SAM-dependent_MTases_sf"/>
</dbReference>
<dbReference type="AlphaFoldDB" id="A0A3B1AFK2"/>
<evidence type="ECO:0000256" key="3">
    <source>
        <dbReference type="ARBA" id="ARBA00007494"/>
    </source>
</evidence>
<gene>
    <name evidence="15" type="ORF">MNBD_GAMMA23-2477</name>
</gene>
<feature type="domain" description="SAM-dependent MTase RsmB/NOP-type" evidence="14">
    <location>
        <begin position="169"/>
        <end position="455"/>
    </location>
</feature>
<dbReference type="InterPro" id="IPR035926">
    <property type="entry name" value="NusB-like_sf"/>
</dbReference>
<dbReference type="InterPro" id="IPR004573">
    <property type="entry name" value="rRNA_ssu_MeTfrase_B"/>
</dbReference>
<comment type="catalytic activity">
    <reaction evidence="13">
        <text>cytidine(967) in 16S rRNA + S-adenosyl-L-methionine = 5-methylcytidine(967) in 16S rRNA + S-adenosyl-L-homocysteine + H(+)</text>
        <dbReference type="Rhea" id="RHEA:42748"/>
        <dbReference type="Rhea" id="RHEA-COMP:10219"/>
        <dbReference type="Rhea" id="RHEA-COMP:10220"/>
        <dbReference type="ChEBI" id="CHEBI:15378"/>
        <dbReference type="ChEBI" id="CHEBI:57856"/>
        <dbReference type="ChEBI" id="CHEBI:59789"/>
        <dbReference type="ChEBI" id="CHEBI:74483"/>
        <dbReference type="ChEBI" id="CHEBI:82748"/>
        <dbReference type="EC" id="2.1.1.176"/>
    </reaction>
</comment>
<keyword evidence="7 15" id="KW-0489">Methyltransferase</keyword>
<dbReference type="Gene3D" id="1.10.287.730">
    <property type="entry name" value="Helix hairpin bin"/>
    <property type="match status" value="1"/>
</dbReference>
<dbReference type="NCBIfam" id="NF008149">
    <property type="entry name" value="PRK10901.1"/>
    <property type="match status" value="1"/>
</dbReference>
<reference evidence="15" key="1">
    <citation type="submission" date="2018-06" db="EMBL/GenBank/DDBJ databases">
        <authorList>
            <person name="Zhirakovskaya E."/>
        </authorList>
    </citation>
    <scope>NUCLEOTIDE SEQUENCE</scope>
</reference>
<accession>A0A3B1AFK2</accession>
<dbReference type="Pfam" id="PF22458">
    <property type="entry name" value="RsmF-B_ferredox"/>
    <property type="match status" value="1"/>
</dbReference>
<dbReference type="PRINTS" id="PR02008">
    <property type="entry name" value="RCMTFAMILY"/>
</dbReference>
<evidence type="ECO:0000256" key="13">
    <source>
        <dbReference type="ARBA" id="ARBA00047283"/>
    </source>
</evidence>
<evidence type="ECO:0000256" key="1">
    <source>
        <dbReference type="ARBA" id="ARBA00002724"/>
    </source>
</evidence>
<evidence type="ECO:0000259" key="14">
    <source>
        <dbReference type="PROSITE" id="PS51686"/>
    </source>
</evidence>
<name>A0A3B1AFK2_9ZZZZ</name>
<dbReference type="Gene3D" id="3.40.50.150">
    <property type="entry name" value="Vaccinia Virus protein VP39"/>
    <property type="match status" value="1"/>
</dbReference>
<proteinExistence type="inferred from homology"/>
<organism evidence="15">
    <name type="scientific">hydrothermal vent metagenome</name>
    <dbReference type="NCBI Taxonomy" id="652676"/>
    <lineage>
        <taxon>unclassified sequences</taxon>
        <taxon>metagenomes</taxon>
        <taxon>ecological metagenomes</taxon>
    </lineage>
</organism>
<evidence type="ECO:0000313" key="15">
    <source>
        <dbReference type="EMBL" id="VAW92664.1"/>
    </source>
</evidence>
<comment type="similarity">
    <text evidence="3">Belongs to the class I-like SAM-binding methyltransferase superfamily. RsmB/NOP family.</text>
</comment>
<dbReference type="InterPro" id="IPR023267">
    <property type="entry name" value="RCMT"/>
</dbReference>
<evidence type="ECO:0000256" key="10">
    <source>
        <dbReference type="ARBA" id="ARBA00022884"/>
    </source>
</evidence>
<evidence type="ECO:0000256" key="7">
    <source>
        <dbReference type="ARBA" id="ARBA00022603"/>
    </source>
</evidence>
<dbReference type="Pfam" id="PF01029">
    <property type="entry name" value="NusB"/>
    <property type="match status" value="1"/>
</dbReference>
<dbReference type="EMBL" id="UOFT01000027">
    <property type="protein sequence ID" value="VAW92664.1"/>
    <property type="molecule type" value="Genomic_DNA"/>
</dbReference>
<dbReference type="PROSITE" id="PS51686">
    <property type="entry name" value="SAM_MT_RSMB_NOP"/>
    <property type="match status" value="1"/>
</dbReference>
<keyword evidence="6" id="KW-0698">rRNA processing</keyword>
<dbReference type="FunFam" id="3.40.50.150:FF:000022">
    <property type="entry name" value="Ribosomal RNA small subunit methyltransferase B"/>
    <property type="match status" value="1"/>
</dbReference>
<keyword evidence="8 15" id="KW-0808">Transferase</keyword>
<sequence length="455" mass="51562">MKKQQTKKVSAIAATASIITNVVKNKKNLPDCISEYQYKINQEDIPKVQAYCYNILRRYEFYQFIVDALLDKPLKNKDQDIYHLILSGVMLLNEGNLPAHAAINETVNVTKKTKKIWAKNLVNALLRRYQRDQFSLHSAADNNPVSHYCCPEWLLKKIQNTYPDIWQTILKANLQHPPMTLRVNQLMGSRENYLNLLSEENLSAQVCPLTKNGILLEQAVNVEKLPRFSEGAVSVQDSAAQYCAELLNPQADESILDACAAPGGKTLHLFESCPQLAQLIAIDISAKRLEKVQQNITRITPDQQNKFILIAANASDTKHWWNGKQFDRILLDAPCSATGVIRRHPDIKRLRKASDINALLITQQQLLVQLWPTLKKEGLLLYATCSILPEENAQQIKTFLSSHNDAQSVSFDVSWGQPCEYGQQLLPICQSGRNQTDKKNKGNSDGFYYCLLQKK</sequence>
<dbReference type="GO" id="GO:0005829">
    <property type="term" value="C:cytosol"/>
    <property type="evidence" value="ECO:0007669"/>
    <property type="project" value="TreeGrafter"/>
</dbReference>
<dbReference type="InterPro" id="IPR006027">
    <property type="entry name" value="NusB_RsmB_TIM44"/>
</dbReference>
<dbReference type="CDD" id="cd02440">
    <property type="entry name" value="AdoMet_MTases"/>
    <property type="match status" value="1"/>
</dbReference>
<dbReference type="SUPFAM" id="SSF53335">
    <property type="entry name" value="S-adenosyl-L-methionine-dependent methyltransferases"/>
    <property type="match status" value="1"/>
</dbReference>
<evidence type="ECO:0000256" key="9">
    <source>
        <dbReference type="ARBA" id="ARBA00022691"/>
    </source>
</evidence>
<evidence type="ECO:0000256" key="11">
    <source>
        <dbReference type="ARBA" id="ARBA00030399"/>
    </source>
</evidence>
<dbReference type="InterPro" id="IPR001678">
    <property type="entry name" value="MeTrfase_RsmB-F_NOP2_dom"/>
</dbReference>
<evidence type="ECO:0000256" key="8">
    <source>
        <dbReference type="ARBA" id="ARBA00022679"/>
    </source>
</evidence>
<dbReference type="Gene3D" id="1.10.940.10">
    <property type="entry name" value="NusB-like"/>
    <property type="match status" value="1"/>
</dbReference>
<keyword evidence="10" id="KW-0694">RNA-binding</keyword>
<evidence type="ECO:0000256" key="4">
    <source>
        <dbReference type="ARBA" id="ARBA00012140"/>
    </source>
</evidence>
<keyword evidence="5" id="KW-0963">Cytoplasm</keyword>
<dbReference type="NCBIfam" id="TIGR00563">
    <property type="entry name" value="rsmB"/>
    <property type="match status" value="1"/>
</dbReference>
<dbReference type="PANTHER" id="PTHR22807:SF61">
    <property type="entry name" value="NOL1_NOP2_SUN FAMILY PROTEIN _ ANTITERMINATION NUSB DOMAIN-CONTAINING PROTEIN"/>
    <property type="match status" value="1"/>
</dbReference>
<dbReference type="InterPro" id="IPR054728">
    <property type="entry name" value="RsmB-like_ferredoxin"/>
</dbReference>
<dbReference type="InterPro" id="IPR018314">
    <property type="entry name" value="RsmB/NOL1/NOP2-like_CS"/>
</dbReference>
<evidence type="ECO:0000256" key="12">
    <source>
        <dbReference type="ARBA" id="ARBA00031088"/>
    </source>
</evidence>
<dbReference type="GO" id="GO:0006355">
    <property type="term" value="P:regulation of DNA-templated transcription"/>
    <property type="evidence" value="ECO:0007669"/>
    <property type="project" value="InterPro"/>
</dbReference>
<evidence type="ECO:0000256" key="5">
    <source>
        <dbReference type="ARBA" id="ARBA00022490"/>
    </source>
</evidence>
<dbReference type="GO" id="GO:0070475">
    <property type="term" value="P:rRNA base methylation"/>
    <property type="evidence" value="ECO:0007669"/>
    <property type="project" value="TreeGrafter"/>
</dbReference>